<dbReference type="InterPro" id="IPR004107">
    <property type="entry name" value="Integrase_SAM-like_N"/>
</dbReference>
<accession>J9GXX4</accession>
<evidence type="ECO:0000313" key="11">
    <source>
        <dbReference type="EMBL" id="EJX05610.1"/>
    </source>
</evidence>
<protein>
    <submittedName>
        <fullName evidence="11">Tyrosine recombinase XerC</fullName>
    </submittedName>
</protein>
<dbReference type="GO" id="GO:0015074">
    <property type="term" value="P:DNA integration"/>
    <property type="evidence" value="ECO:0007669"/>
    <property type="project" value="UniProtKB-KW"/>
</dbReference>
<comment type="caution">
    <text evidence="11">The sequence shown here is derived from an EMBL/GenBank/DDBJ whole genome shotgun (WGS) entry which is preliminary data.</text>
</comment>
<gene>
    <name evidence="11" type="ORF">EVA_06271</name>
</gene>
<dbReference type="EMBL" id="AMCI01001416">
    <property type="protein sequence ID" value="EJX05610.1"/>
    <property type="molecule type" value="Genomic_DNA"/>
</dbReference>
<dbReference type="InterPro" id="IPR050090">
    <property type="entry name" value="Tyrosine_recombinase_XerCD"/>
</dbReference>
<sequence>MEEKKDRVADFLAYLAADRGYSAETIATYSRDLYHFEQYLGSLDEALDWNTVDADVVRRWMMECMSGGLGPRAMKRALSALRSFYKYLLRLEIVERDPMQLVQNPKAPKTLPCFVKETEMDRLLDGIVYPDNVEGLRDRTILLTFYTTGVRVSELVGLDRENVDLAIGELKVTGKRNKQRIIPFGMELSEALRQYMEATTTQINGGQGALFLDGKGRRLTVAKVREVVRHYLSLVTTQKRKTPHVLRHTFATVMLNHGADLEAVKELLGHESLATTEIYTHTSFAELKKEYEKAHPRGDS</sequence>
<dbReference type="GO" id="GO:0051301">
    <property type="term" value="P:cell division"/>
    <property type="evidence" value="ECO:0007669"/>
    <property type="project" value="UniProtKB-KW"/>
</dbReference>
<evidence type="ECO:0000256" key="1">
    <source>
        <dbReference type="ARBA" id="ARBA00004496"/>
    </source>
</evidence>
<dbReference type="InterPro" id="IPR013762">
    <property type="entry name" value="Integrase-like_cat_sf"/>
</dbReference>
<dbReference type="Pfam" id="PF00589">
    <property type="entry name" value="Phage_integrase"/>
    <property type="match status" value="1"/>
</dbReference>
<keyword evidence="8" id="KW-0131">Cell cycle</keyword>
<dbReference type="GO" id="GO:0007059">
    <property type="term" value="P:chromosome segregation"/>
    <property type="evidence" value="ECO:0007669"/>
    <property type="project" value="UniProtKB-KW"/>
</dbReference>
<dbReference type="Pfam" id="PF02899">
    <property type="entry name" value="Phage_int_SAM_1"/>
    <property type="match status" value="1"/>
</dbReference>
<evidence type="ECO:0000256" key="3">
    <source>
        <dbReference type="ARBA" id="ARBA00022618"/>
    </source>
</evidence>
<dbReference type="PANTHER" id="PTHR30349">
    <property type="entry name" value="PHAGE INTEGRASE-RELATED"/>
    <property type="match status" value="1"/>
</dbReference>
<evidence type="ECO:0000259" key="10">
    <source>
        <dbReference type="PROSITE" id="PS51900"/>
    </source>
</evidence>
<keyword evidence="4" id="KW-0159">Chromosome partition</keyword>
<evidence type="ECO:0000256" key="8">
    <source>
        <dbReference type="ARBA" id="ARBA00023306"/>
    </source>
</evidence>
<dbReference type="GO" id="GO:0003677">
    <property type="term" value="F:DNA binding"/>
    <property type="evidence" value="ECO:0007669"/>
    <property type="project" value="UniProtKB-KW"/>
</dbReference>
<evidence type="ECO:0000256" key="5">
    <source>
        <dbReference type="ARBA" id="ARBA00022908"/>
    </source>
</evidence>
<evidence type="ECO:0000259" key="9">
    <source>
        <dbReference type="PROSITE" id="PS51898"/>
    </source>
</evidence>
<dbReference type="PROSITE" id="PS51900">
    <property type="entry name" value="CB"/>
    <property type="match status" value="1"/>
</dbReference>
<feature type="domain" description="Core-binding (CB)" evidence="10">
    <location>
        <begin position="2"/>
        <end position="89"/>
    </location>
</feature>
<dbReference type="Gene3D" id="1.10.443.10">
    <property type="entry name" value="Intergrase catalytic core"/>
    <property type="match status" value="1"/>
</dbReference>
<keyword evidence="7" id="KW-0233">DNA recombination</keyword>
<comment type="subcellular location">
    <subcellularLocation>
        <location evidence="1">Cytoplasm</location>
    </subcellularLocation>
</comment>
<feature type="domain" description="Tyr recombinase" evidence="9">
    <location>
        <begin position="110"/>
        <end position="292"/>
    </location>
</feature>
<dbReference type="PROSITE" id="PS51898">
    <property type="entry name" value="TYR_RECOMBINASE"/>
    <property type="match status" value="1"/>
</dbReference>
<evidence type="ECO:0000256" key="7">
    <source>
        <dbReference type="ARBA" id="ARBA00023172"/>
    </source>
</evidence>
<dbReference type="GO" id="GO:0006310">
    <property type="term" value="P:DNA recombination"/>
    <property type="evidence" value="ECO:0007669"/>
    <property type="project" value="UniProtKB-KW"/>
</dbReference>
<dbReference type="InterPro" id="IPR002104">
    <property type="entry name" value="Integrase_catalytic"/>
</dbReference>
<proteinExistence type="inferred from homology"/>
<dbReference type="InterPro" id="IPR011010">
    <property type="entry name" value="DNA_brk_join_enz"/>
</dbReference>
<dbReference type="InterPro" id="IPR023009">
    <property type="entry name" value="Tyrosine_recombinase_XerC/XerD"/>
</dbReference>
<dbReference type="GO" id="GO:0005737">
    <property type="term" value="C:cytoplasm"/>
    <property type="evidence" value="ECO:0007669"/>
    <property type="project" value="UniProtKB-SubCell"/>
</dbReference>
<keyword evidence="2" id="KW-0963">Cytoplasm</keyword>
<dbReference type="Gene3D" id="1.10.150.130">
    <property type="match status" value="1"/>
</dbReference>
<dbReference type="AlphaFoldDB" id="J9GXX4"/>
<keyword evidence="5" id="KW-0229">DNA integration</keyword>
<organism evidence="11">
    <name type="scientific">gut metagenome</name>
    <dbReference type="NCBI Taxonomy" id="749906"/>
    <lineage>
        <taxon>unclassified sequences</taxon>
        <taxon>metagenomes</taxon>
        <taxon>organismal metagenomes</taxon>
    </lineage>
</organism>
<dbReference type="InterPro" id="IPR010998">
    <property type="entry name" value="Integrase_recombinase_N"/>
</dbReference>
<dbReference type="SUPFAM" id="SSF56349">
    <property type="entry name" value="DNA breaking-rejoining enzymes"/>
    <property type="match status" value="1"/>
</dbReference>
<dbReference type="InterPro" id="IPR044068">
    <property type="entry name" value="CB"/>
</dbReference>
<evidence type="ECO:0000256" key="6">
    <source>
        <dbReference type="ARBA" id="ARBA00023125"/>
    </source>
</evidence>
<dbReference type="PANTHER" id="PTHR30349:SF77">
    <property type="entry name" value="TYROSINE RECOMBINASE XERC"/>
    <property type="match status" value="1"/>
</dbReference>
<keyword evidence="3" id="KW-0132">Cell division</keyword>
<evidence type="ECO:0000256" key="2">
    <source>
        <dbReference type="ARBA" id="ARBA00022490"/>
    </source>
</evidence>
<reference evidence="11" key="1">
    <citation type="journal article" date="2012" name="PLoS ONE">
        <title>Gene sets for utilization of primary and secondary nutrition supplies in the distal gut of endangered iberian lynx.</title>
        <authorList>
            <person name="Alcaide M."/>
            <person name="Messina E."/>
            <person name="Richter M."/>
            <person name="Bargiela R."/>
            <person name="Peplies J."/>
            <person name="Huws S.A."/>
            <person name="Newbold C.J."/>
            <person name="Golyshin P.N."/>
            <person name="Simon M.A."/>
            <person name="Lopez G."/>
            <person name="Yakimov M.M."/>
            <person name="Ferrer M."/>
        </authorList>
    </citation>
    <scope>NUCLEOTIDE SEQUENCE</scope>
</reference>
<name>J9GXX4_9ZZZZ</name>
<evidence type="ECO:0000256" key="4">
    <source>
        <dbReference type="ARBA" id="ARBA00022829"/>
    </source>
</evidence>
<keyword evidence="6" id="KW-0238">DNA-binding</keyword>
<dbReference type="HAMAP" id="MF_01808">
    <property type="entry name" value="Recomb_XerC_XerD"/>
    <property type="match status" value="1"/>
</dbReference>